<dbReference type="Gene3D" id="3.30.1490.190">
    <property type="match status" value="1"/>
</dbReference>
<dbReference type="Proteomes" id="UP000214973">
    <property type="component" value="Chromosome 1"/>
</dbReference>
<evidence type="ECO:0000256" key="5">
    <source>
        <dbReference type="ARBA" id="ARBA00022723"/>
    </source>
</evidence>
<name>A0A239ZK93_9FIRM</name>
<sequence>MDIAQILRSQGFKVTPQRIAIYDALRAHHDHPTAEMLYHTLRPEHPSMSLATVYKTMEIFEKIGLVKILEVGDERAHYDWDTEDHCHIRCIRCNKVEDLMGVDLKAISEIANQGSDYRIIGQHITFEGVCPACAKKESH</sequence>
<keyword evidence="12" id="KW-1185">Reference proteome</keyword>
<evidence type="ECO:0000256" key="10">
    <source>
        <dbReference type="PIRSR" id="PIRSR602481-1"/>
    </source>
</evidence>
<dbReference type="GO" id="GO:0008270">
    <property type="term" value="F:zinc ion binding"/>
    <property type="evidence" value="ECO:0007669"/>
    <property type="project" value="TreeGrafter"/>
</dbReference>
<evidence type="ECO:0000313" key="12">
    <source>
        <dbReference type="Proteomes" id="UP000214973"/>
    </source>
</evidence>
<dbReference type="InterPro" id="IPR036388">
    <property type="entry name" value="WH-like_DNA-bd_sf"/>
</dbReference>
<gene>
    <name evidence="11" type="primary">perR</name>
    <name evidence="11" type="ORF">SAMEA44547418_01469</name>
</gene>
<feature type="binding site" evidence="10">
    <location>
        <position position="93"/>
    </location>
    <ligand>
        <name>Zn(2+)</name>
        <dbReference type="ChEBI" id="CHEBI:29105"/>
    </ligand>
</feature>
<keyword evidence="8" id="KW-0238">DNA-binding</keyword>
<dbReference type="PANTHER" id="PTHR33202">
    <property type="entry name" value="ZINC UPTAKE REGULATION PROTEIN"/>
    <property type="match status" value="1"/>
</dbReference>
<keyword evidence="3" id="KW-0963">Cytoplasm</keyword>
<dbReference type="InterPro" id="IPR036390">
    <property type="entry name" value="WH_DNA-bd_sf"/>
</dbReference>
<dbReference type="KEGG" id="vrm:44547418_01469"/>
<organism evidence="11 12">
    <name type="scientific">Veillonella rodentium</name>
    <dbReference type="NCBI Taxonomy" id="248315"/>
    <lineage>
        <taxon>Bacteria</taxon>
        <taxon>Bacillati</taxon>
        <taxon>Bacillota</taxon>
        <taxon>Negativicutes</taxon>
        <taxon>Veillonellales</taxon>
        <taxon>Veillonellaceae</taxon>
        <taxon>Veillonella</taxon>
    </lineage>
</organism>
<feature type="binding site" evidence="10">
    <location>
        <position position="130"/>
    </location>
    <ligand>
        <name>Zn(2+)</name>
        <dbReference type="ChEBI" id="CHEBI:29105"/>
    </ligand>
</feature>
<keyword evidence="4" id="KW-0678">Repressor</keyword>
<keyword evidence="6 10" id="KW-0862">Zinc</keyword>
<keyword evidence="7" id="KW-0805">Transcription regulation</keyword>
<dbReference type="EMBL" id="LT906470">
    <property type="protein sequence ID" value="SNV71741.1"/>
    <property type="molecule type" value="Genomic_DNA"/>
</dbReference>
<dbReference type="SUPFAM" id="SSF46785">
    <property type="entry name" value="Winged helix' DNA-binding domain"/>
    <property type="match status" value="1"/>
</dbReference>
<feature type="binding site" evidence="10">
    <location>
        <position position="90"/>
    </location>
    <ligand>
        <name>Zn(2+)</name>
        <dbReference type="ChEBI" id="CHEBI:29105"/>
    </ligand>
</feature>
<dbReference type="GO" id="GO:0003700">
    <property type="term" value="F:DNA-binding transcription factor activity"/>
    <property type="evidence" value="ECO:0007669"/>
    <property type="project" value="InterPro"/>
</dbReference>
<evidence type="ECO:0000256" key="9">
    <source>
        <dbReference type="ARBA" id="ARBA00023163"/>
    </source>
</evidence>
<dbReference type="InterPro" id="IPR002481">
    <property type="entry name" value="FUR"/>
</dbReference>
<evidence type="ECO:0000256" key="8">
    <source>
        <dbReference type="ARBA" id="ARBA00023125"/>
    </source>
</evidence>
<keyword evidence="9" id="KW-0804">Transcription</keyword>
<keyword evidence="5 10" id="KW-0479">Metal-binding</keyword>
<accession>A0A239ZK93</accession>
<evidence type="ECO:0000313" key="11">
    <source>
        <dbReference type="EMBL" id="SNV71741.1"/>
    </source>
</evidence>
<evidence type="ECO:0000256" key="2">
    <source>
        <dbReference type="ARBA" id="ARBA00007957"/>
    </source>
</evidence>
<evidence type="ECO:0000256" key="4">
    <source>
        <dbReference type="ARBA" id="ARBA00022491"/>
    </source>
</evidence>
<feature type="binding site" evidence="10">
    <location>
        <position position="133"/>
    </location>
    <ligand>
        <name>Zn(2+)</name>
        <dbReference type="ChEBI" id="CHEBI:29105"/>
    </ligand>
</feature>
<dbReference type="FunFam" id="1.10.10.10:FF:000007">
    <property type="entry name" value="Ferric uptake regulation protein"/>
    <property type="match status" value="1"/>
</dbReference>
<comment type="similarity">
    <text evidence="2">Belongs to the Fur family.</text>
</comment>
<dbReference type="InterPro" id="IPR043135">
    <property type="entry name" value="Fur_C"/>
</dbReference>
<dbReference type="GO" id="GO:0000976">
    <property type="term" value="F:transcription cis-regulatory region binding"/>
    <property type="evidence" value="ECO:0007669"/>
    <property type="project" value="TreeGrafter"/>
</dbReference>
<dbReference type="Pfam" id="PF01475">
    <property type="entry name" value="FUR"/>
    <property type="match status" value="1"/>
</dbReference>
<evidence type="ECO:0000256" key="7">
    <source>
        <dbReference type="ARBA" id="ARBA00023015"/>
    </source>
</evidence>
<reference evidence="11 12" key="1">
    <citation type="submission" date="2017-06" db="EMBL/GenBank/DDBJ databases">
        <authorList>
            <consortium name="Pathogen Informatics"/>
        </authorList>
    </citation>
    <scope>NUCLEOTIDE SEQUENCE [LARGE SCALE GENOMIC DNA]</scope>
    <source>
        <strain evidence="11 12">NCTC12018</strain>
    </source>
</reference>
<dbReference type="AlphaFoldDB" id="A0A239ZK93"/>
<protein>
    <submittedName>
        <fullName evidence="11">Oxidative stress genes repressor</fullName>
    </submittedName>
</protein>
<dbReference type="RefSeq" id="WP_038117737.1">
    <property type="nucleotide sequence ID" value="NZ_LT906470.1"/>
</dbReference>
<dbReference type="GO" id="GO:0045892">
    <property type="term" value="P:negative regulation of DNA-templated transcription"/>
    <property type="evidence" value="ECO:0007669"/>
    <property type="project" value="TreeGrafter"/>
</dbReference>
<dbReference type="CDD" id="cd07153">
    <property type="entry name" value="Fur_like"/>
    <property type="match status" value="1"/>
</dbReference>
<dbReference type="GO" id="GO:0005737">
    <property type="term" value="C:cytoplasm"/>
    <property type="evidence" value="ECO:0007669"/>
    <property type="project" value="UniProtKB-SubCell"/>
</dbReference>
<evidence type="ECO:0000256" key="6">
    <source>
        <dbReference type="ARBA" id="ARBA00022833"/>
    </source>
</evidence>
<comment type="subcellular location">
    <subcellularLocation>
        <location evidence="1">Cytoplasm</location>
    </subcellularLocation>
</comment>
<evidence type="ECO:0000256" key="1">
    <source>
        <dbReference type="ARBA" id="ARBA00004496"/>
    </source>
</evidence>
<dbReference type="GO" id="GO:1900376">
    <property type="term" value="P:regulation of secondary metabolite biosynthetic process"/>
    <property type="evidence" value="ECO:0007669"/>
    <property type="project" value="TreeGrafter"/>
</dbReference>
<proteinExistence type="inferred from homology"/>
<comment type="cofactor">
    <cofactor evidence="10">
        <name>Zn(2+)</name>
        <dbReference type="ChEBI" id="CHEBI:29105"/>
    </cofactor>
    <text evidence="10">Binds 1 zinc ion per subunit.</text>
</comment>
<evidence type="ECO:0000256" key="3">
    <source>
        <dbReference type="ARBA" id="ARBA00022490"/>
    </source>
</evidence>
<dbReference type="Gene3D" id="1.10.10.10">
    <property type="entry name" value="Winged helix-like DNA-binding domain superfamily/Winged helix DNA-binding domain"/>
    <property type="match status" value="1"/>
</dbReference>
<dbReference type="PANTHER" id="PTHR33202:SF8">
    <property type="entry name" value="PEROXIDE-RESPONSIVE REPRESSOR PERR"/>
    <property type="match status" value="1"/>
</dbReference>